<accession>A0ABP8M4F3</accession>
<sequence>MDLNQFNQQPLEQRAGILTRQGTFLAMRHRSQYVICLYHMNQFFAELWYEPRRHEFVLARGLQDQVSLDPYLEMISLTEISARF</sequence>
<organism evidence="1 2">
    <name type="scientific">Pontibacter saemangeumensis</name>
    <dbReference type="NCBI Taxonomy" id="1084525"/>
    <lineage>
        <taxon>Bacteria</taxon>
        <taxon>Pseudomonadati</taxon>
        <taxon>Bacteroidota</taxon>
        <taxon>Cytophagia</taxon>
        <taxon>Cytophagales</taxon>
        <taxon>Hymenobacteraceae</taxon>
        <taxon>Pontibacter</taxon>
    </lineage>
</organism>
<comment type="caution">
    <text evidence="1">The sequence shown here is derived from an EMBL/GenBank/DDBJ whole genome shotgun (WGS) entry which is preliminary data.</text>
</comment>
<keyword evidence="2" id="KW-1185">Reference proteome</keyword>
<dbReference type="EMBL" id="BAABHC010000029">
    <property type="protein sequence ID" value="GAA4442451.1"/>
    <property type="molecule type" value="Genomic_DNA"/>
</dbReference>
<reference evidence="2" key="1">
    <citation type="journal article" date="2019" name="Int. J. Syst. Evol. Microbiol.">
        <title>The Global Catalogue of Microorganisms (GCM) 10K type strain sequencing project: providing services to taxonomists for standard genome sequencing and annotation.</title>
        <authorList>
            <consortium name="The Broad Institute Genomics Platform"/>
            <consortium name="The Broad Institute Genome Sequencing Center for Infectious Disease"/>
            <person name="Wu L."/>
            <person name="Ma J."/>
        </authorList>
    </citation>
    <scope>NUCLEOTIDE SEQUENCE [LARGE SCALE GENOMIC DNA]</scope>
    <source>
        <strain evidence="2">JCM 17926</strain>
    </source>
</reference>
<gene>
    <name evidence="1" type="ORF">GCM10023188_42160</name>
</gene>
<dbReference type="RefSeq" id="WP_345162079.1">
    <property type="nucleotide sequence ID" value="NZ_BAABHC010000029.1"/>
</dbReference>
<protein>
    <submittedName>
        <fullName evidence="1">Uncharacterized protein</fullName>
    </submittedName>
</protein>
<evidence type="ECO:0000313" key="1">
    <source>
        <dbReference type="EMBL" id="GAA4442451.1"/>
    </source>
</evidence>
<name>A0ABP8M4F3_9BACT</name>
<dbReference type="Proteomes" id="UP001500552">
    <property type="component" value="Unassembled WGS sequence"/>
</dbReference>
<proteinExistence type="predicted"/>
<evidence type="ECO:0000313" key="2">
    <source>
        <dbReference type="Proteomes" id="UP001500552"/>
    </source>
</evidence>